<name>X0YMU7_9ZZZZ</name>
<protein>
    <submittedName>
        <fullName evidence="1">Uncharacterized protein</fullName>
    </submittedName>
</protein>
<dbReference type="AlphaFoldDB" id="X0YMU7"/>
<comment type="caution">
    <text evidence="1">The sequence shown here is derived from an EMBL/GenBank/DDBJ whole genome shotgun (WGS) entry which is preliminary data.</text>
</comment>
<reference evidence="1" key="1">
    <citation type="journal article" date="2014" name="Front. Microbiol.">
        <title>High frequency of phylogenetically diverse reductive dehalogenase-homologous genes in deep subseafloor sedimentary metagenomes.</title>
        <authorList>
            <person name="Kawai M."/>
            <person name="Futagami T."/>
            <person name="Toyoda A."/>
            <person name="Takaki Y."/>
            <person name="Nishi S."/>
            <person name="Hori S."/>
            <person name="Arai W."/>
            <person name="Tsubouchi T."/>
            <person name="Morono Y."/>
            <person name="Uchiyama I."/>
            <person name="Ito T."/>
            <person name="Fujiyama A."/>
            <person name="Inagaki F."/>
            <person name="Takami H."/>
        </authorList>
    </citation>
    <scope>NUCLEOTIDE SEQUENCE</scope>
    <source>
        <strain evidence="1">Expedition CK06-06</strain>
    </source>
</reference>
<feature type="non-terminal residue" evidence="1">
    <location>
        <position position="1"/>
    </location>
</feature>
<sequence>QVWYCMCMEYQCKMHVQGDSGHIGWFISPSSYA</sequence>
<dbReference type="EMBL" id="BARS01058614">
    <property type="protein sequence ID" value="GAG49808.1"/>
    <property type="molecule type" value="Genomic_DNA"/>
</dbReference>
<gene>
    <name evidence="1" type="ORF">S01H1_85381</name>
</gene>
<organism evidence="1">
    <name type="scientific">marine sediment metagenome</name>
    <dbReference type="NCBI Taxonomy" id="412755"/>
    <lineage>
        <taxon>unclassified sequences</taxon>
        <taxon>metagenomes</taxon>
        <taxon>ecological metagenomes</taxon>
    </lineage>
</organism>
<accession>X0YMU7</accession>
<evidence type="ECO:0000313" key="1">
    <source>
        <dbReference type="EMBL" id="GAG49808.1"/>
    </source>
</evidence>
<proteinExistence type="predicted"/>